<gene>
    <name evidence="12" type="primary">SMKI04G5170</name>
    <name evidence="12" type="ORF">SMKI_04G5170</name>
</gene>
<dbReference type="GO" id="GO:0005743">
    <property type="term" value="C:mitochondrial inner membrane"/>
    <property type="evidence" value="ECO:0007669"/>
    <property type="project" value="UniProtKB-SubCell"/>
</dbReference>
<evidence type="ECO:0000313" key="13">
    <source>
        <dbReference type="Proteomes" id="UP001161438"/>
    </source>
</evidence>
<keyword evidence="9 11" id="KW-0472">Membrane</keyword>
<dbReference type="Proteomes" id="UP001161438">
    <property type="component" value="Chromosome 4"/>
</dbReference>
<sequence>MATFHHPAKIFLHFARKPLSRNVLSESQRRLLSFTYPRFNNCHIGDNKNNKKLKNVFQANSNRTVRKQKTKEDLARERFEEQLKSPNRFVRWGAIARSEKFSKGMTKYMIGAYVIFLIYGLFFTKKLFAKDKELERLMKKQEEGKANEYEMLRVKELRGKLRRRDELKLEEYKKMKEEGIENFDNIHVQNFDQNKLNEQILPARDTTNFYQGKASEYDKAINMEEKVILLGKRRKWLMKHCHGDVLEVSCGTGRNIKYLDMSRINSITFLDSSENMMEITHKKFREKFPKYKKAAFVVGKAEKLVDLAEKGKPSQEKDKKNNKIKYDTIVEAFGLCSHEDPVRALNNFGKLLKPDGRIILLEHGRGQYDFVNKMLDNRAEKRLNTWGCRWNLDLGEVLDDSDLEVVEENRTHLGTTWCIVAKRKGDAKKKGELGFVEKYLQSSIRKRMESFEKSNRPESEESLEPVSPTNKS</sequence>
<dbReference type="SUPFAM" id="SSF53335">
    <property type="entry name" value="S-adenosyl-L-methionine-dependent methyltransferases"/>
    <property type="match status" value="1"/>
</dbReference>
<feature type="region of interest" description="Disordered" evidence="10">
    <location>
        <begin position="449"/>
        <end position="472"/>
    </location>
</feature>
<feature type="compositionally biased region" description="Basic and acidic residues" evidence="10">
    <location>
        <begin position="449"/>
        <end position="459"/>
    </location>
</feature>
<evidence type="ECO:0000256" key="3">
    <source>
        <dbReference type="ARBA" id="ARBA00022603"/>
    </source>
</evidence>
<dbReference type="InterPro" id="IPR029063">
    <property type="entry name" value="SAM-dependent_MTases_sf"/>
</dbReference>
<dbReference type="InterPro" id="IPR050508">
    <property type="entry name" value="Methyltransf_Superfamily"/>
</dbReference>
<evidence type="ECO:0000313" key="12">
    <source>
        <dbReference type="EMBL" id="CAI4038177.1"/>
    </source>
</evidence>
<keyword evidence="8" id="KW-0496">Mitochondrion</keyword>
<dbReference type="Pfam" id="PF13489">
    <property type="entry name" value="Methyltransf_23"/>
    <property type="match status" value="1"/>
</dbReference>
<evidence type="ECO:0000256" key="11">
    <source>
        <dbReference type="SAM" id="Phobius"/>
    </source>
</evidence>
<keyword evidence="4" id="KW-0808">Transferase</keyword>
<accession>A0AA35NEX3</accession>
<evidence type="ECO:0000256" key="9">
    <source>
        <dbReference type="ARBA" id="ARBA00023136"/>
    </source>
</evidence>
<dbReference type="EMBL" id="OX365760">
    <property type="protein sequence ID" value="CAI4038177.1"/>
    <property type="molecule type" value="Genomic_DNA"/>
</dbReference>
<dbReference type="GO" id="GO:0008168">
    <property type="term" value="F:methyltransferase activity"/>
    <property type="evidence" value="ECO:0007669"/>
    <property type="project" value="UniProtKB-KW"/>
</dbReference>
<evidence type="ECO:0000256" key="6">
    <source>
        <dbReference type="ARBA" id="ARBA00022792"/>
    </source>
</evidence>
<evidence type="ECO:0000256" key="8">
    <source>
        <dbReference type="ARBA" id="ARBA00023128"/>
    </source>
</evidence>
<evidence type="ECO:0000256" key="2">
    <source>
        <dbReference type="ARBA" id="ARBA00009725"/>
    </source>
</evidence>
<evidence type="ECO:0000256" key="5">
    <source>
        <dbReference type="ARBA" id="ARBA00022692"/>
    </source>
</evidence>
<evidence type="ECO:0008006" key="14">
    <source>
        <dbReference type="Google" id="ProtNLM"/>
    </source>
</evidence>
<name>A0AA35NEX3_SACMI</name>
<reference evidence="12" key="1">
    <citation type="submission" date="2022-10" db="EMBL/GenBank/DDBJ databases">
        <authorList>
            <person name="Byrne P K."/>
        </authorList>
    </citation>
    <scope>NUCLEOTIDE SEQUENCE</scope>
    <source>
        <strain evidence="12">IFO1815</strain>
    </source>
</reference>
<keyword evidence="5 11" id="KW-0812">Transmembrane</keyword>
<evidence type="ECO:0000256" key="1">
    <source>
        <dbReference type="ARBA" id="ARBA00004434"/>
    </source>
</evidence>
<dbReference type="FunFam" id="3.40.50.150:FF:000371">
    <property type="entry name" value="Methyltransferase OMS1, mitochondrial"/>
    <property type="match status" value="1"/>
</dbReference>
<keyword evidence="6" id="KW-0999">Mitochondrion inner membrane</keyword>
<keyword evidence="3" id="KW-0489">Methyltransferase</keyword>
<feature type="transmembrane region" description="Helical" evidence="11">
    <location>
        <begin position="108"/>
        <end position="128"/>
    </location>
</feature>
<dbReference type="PANTHER" id="PTHR42912">
    <property type="entry name" value="METHYLTRANSFERASE"/>
    <property type="match status" value="1"/>
</dbReference>
<organism evidence="12 13">
    <name type="scientific">Saccharomyces mikatae IFO 1815</name>
    <dbReference type="NCBI Taxonomy" id="226126"/>
    <lineage>
        <taxon>Eukaryota</taxon>
        <taxon>Fungi</taxon>
        <taxon>Dikarya</taxon>
        <taxon>Ascomycota</taxon>
        <taxon>Saccharomycotina</taxon>
        <taxon>Saccharomycetes</taxon>
        <taxon>Saccharomycetales</taxon>
        <taxon>Saccharomycetaceae</taxon>
        <taxon>Saccharomyces</taxon>
    </lineage>
</organism>
<dbReference type="Gene3D" id="3.40.50.150">
    <property type="entry name" value="Vaccinia Virus protein VP39"/>
    <property type="match status" value="1"/>
</dbReference>
<evidence type="ECO:0000256" key="7">
    <source>
        <dbReference type="ARBA" id="ARBA00022989"/>
    </source>
</evidence>
<dbReference type="CDD" id="cd02440">
    <property type="entry name" value="AdoMet_MTases"/>
    <property type="match status" value="1"/>
</dbReference>
<comment type="subcellular location">
    <subcellularLocation>
        <location evidence="1">Mitochondrion inner membrane</location>
        <topology evidence="1">Single-pass membrane protein</topology>
    </subcellularLocation>
</comment>
<dbReference type="AlphaFoldDB" id="A0AA35NEX3"/>
<dbReference type="RefSeq" id="XP_056081292.1">
    <property type="nucleotide sequence ID" value="XM_056221508.1"/>
</dbReference>
<dbReference type="PANTHER" id="PTHR42912:SF83">
    <property type="entry name" value="METHYLTRANSFERASE TYPE 11 DOMAIN-CONTAINING PROTEIN"/>
    <property type="match status" value="1"/>
</dbReference>
<proteinExistence type="inferred from homology"/>
<dbReference type="GO" id="GO:0032259">
    <property type="term" value="P:methylation"/>
    <property type="evidence" value="ECO:0007669"/>
    <property type="project" value="UniProtKB-KW"/>
</dbReference>
<evidence type="ECO:0000256" key="4">
    <source>
        <dbReference type="ARBA" id="ARBA00022679"/>
    </source>
</evidence>
<dbReference type="GeneID" id="80917388"/>
<protein>
    <recommendedName>
        <fullName evidence="14">Oms1p</fullName>
    </recommendedName>
</protein>
<keyword evidence="7 11" id="KW-1133">Transmembrane helix</keyword>
<evidence type="ECO:0000256" key="10">
    <source>
        <dbReference type="SAM" id="MobiDB-lite"/>
    </source>
</evidence>
<keyword evidence="13" id="KW-1185">Reference proteome</keyword>
<comment type="similarity">
    <text evidence="2">Belongs to the methyltransferase superfamily. METL family.</text>
</comment>